<comment type="function">
    <text evidence="2">Mediates the hydrolysis of some nucleoside diphosphate derivatives, possibly using both NADH and ADP-ribose as substrates.</text>
</comment>
<dbReference type="Gene3D" id="3.90.79.10">
    <property type="entry name" value="Nucleoside Triphosphate Pyrophosphohydrolase"/>
    <property type="match status" value="1"/>
</dbReference>
<protein>
    <recommendedName>
        <fullName evidence="2">Nudix hydrolase</fullName>
        <shortName evidence="2">AtNUDT</shortName>
        <ecNumber evidence="2">3.6.1.13</ecNumber>
        <ecNumber evidence="2">3.6.1.22</ecNumber>
    </recommendedName>
    <alternativeName>
        <fullName evidence="2">ADP-ribose pyrophosphatase</fullName>
    </alternativeName>
    <alternativeName>
        <fullName evidence="2">NADH pyrophosphatase</fullName>
    </alternativeName>
</protein>
<dbReference type="PROSITE" id="PS51462">
    <property type="entry name" value="NUDIX"/>
    <property type="match status" value="1"/>
</dbReference>
<comment type="caution">
    <text evidence="4">The sequence shown here is derived from an EMBL/GenBank/DDBJ whole genome shotgun (WGS) entry which is preliminary data.</text>
</comment>
<accession>A0A8S9JG54</accession>
<evidence type="ECO:0000313" key="5">
    <source>
        <dbReference type="Proteomes" id="UP000712281"/>
    </source>
</evidence>
<evidence type="ECO:0000313" key="4">
    <source>
        <dbReference type="EMBL" id="KAF2580998.1"/>
    </source>
</evidence>
<dbReference type="PANTHER" id="PTHR13994">
    <property type="entry name" value="NUDIX HYDROLASE RELATED"/>
    <property type="match status" value="1"/>
</dbReference>
<dbReference type="Proteomes" id="UP000712281">
    <property type="component" value="Unassembled WGS sequence"/>
</dbReference>
<evidence type="ECO:0000259" key="3">
    <source>
        <dbReference type="PROSITE" id="PS51462"/>
    </source>
</evidence>
<dbReference type="PANTHER" id="PTHR13994:SF26">
    <property type="entry name" value="NUDIX HYDROLASE 5-RELATED"/>
    <property type="match status" value="1"/>
</dbReference>
<comment type="cofactor">
    <cofactor evidence="2">
        <name>Mg(2+)</name>
        <dbReference type="ChEBI" id="CHEBI:18420"/>
    </cofactor>
</comment>
<reference evidence="4" key="1">
    <citation type="submission" date="2019-12" db="EMBL/GenBank/DDBJ databases">
        <title>Genome sequencing and annotation of Brassica cretica.</title>
        <authorList>
            <person name="Studholme D.J."/>
            <person name="Sarris P.F."/>
        </authorList>
    </citation>
    <scope>NUCLEOTIDE SEQUENCE</scope>
    <source>
        <strain evidence="4">PFS-001/15</strain>
        <tissue evidence="4">Leaf</tissue>
    </source>
</reference>
<proteinExistence type="inferred from homology"/>
<keyword evidence="2" id="KW-0479">Metal-binding</keyword>
<dbReference type="GO" id="GO:0047631">
    <property type="term" value="F:ADP-ribose diphosphatase activity"/>
    <property type="evidence" value="ECO:0007669"/>
    <property type="project" value="UniProtKB-UniRule"/>
</dbReference>
<gene>
    <name evidence="4" type="ORF">F2Q68_00003491</name>
</gene>
<evidence type="ECO:0000256" key="2">
    <source>
        <dbReference type="RuleBase" id="RU368106"/>
    </source>
</evidence>
<feature type="non-terminal residue" evidence="4">
    <location>
        <position position="1"/>
    </location>
</feature>
<keyword evidence="1 2" id="KW-0378">Hydrolase</keyword>
<sequence>EGLHTNMPRMRTWFSSYWNRCFCAKQAQRGNYDYLVLVVQEIGGRFKGTGVWKLPTGVIQEGEDIWTGAVREVEEETGYPCFGLLFFFRFKTKFVEVLACRERHQSFFERKSSIFFLCELEASNFEIKKQDSEILDAKVVNSLTYSLVLNFPVDANQPFNQKKEMFRFMGNICLKRSHEKEKYTGFSTVLTKKSAGKESYLYCSTDHANLVNGKCDQASTSFFTTLVHKCFCFT</sequence>
<dbReference type="EC" id="3.6.1.13" evidence="2"/>
<keyword evidence="2" id="KW-0460">Magnesium</keyword>
<dbReference type="Pfam" id="PF00293">
    <property type="entry name" value="NUDIX"/>
    <property type="match status" value="1"/>
</dbReference>
<dbReference type="InterPro" id="IPR015797">
    <property type="entry name" value="NUDIX_hydrolase-like_dom_sf"/>
</dbReference>
<dbReference type="PROSITE" id="PS00893">
    <property type="entry name" value="NUDIX_BOX"/>
    <property type="match status" value="1"/>
</dbReference>
<dbReference type="SUPFAM" id="SSF55811">
    <property type="entry name" value="Nudix"/>
    <property type="match status" value="1"/>
</dbReference>
<comment type="catalytic activity">
    <reaction evidence="2">
        <text>ADP-D-ribose + H2O = D-ribose 5-phosphate + AMP + 2 H(+)</text>
        <dbReference type="Rhea" id="RHEA:10412"/>
        <dbReference type="ChEBI" id="CHEBI:15377"/>
        <dbReference type="ChEBI" id="CHEBI:15378"/>
        <dbReference type="ChEBI" id="CHEBI:57967"/>
        <dbReference type="ChEBI" id="CHEBI:78346"/>
        <dbReference type="ChEBI" id="CHEBI:456215"/>
        <dbReference type="EC" id="3.6.1.13"/>
    </reaction>
</comment>
<dbReference type="EMBL" id="QGKW02001660">
    <property type="protein sequence ID" value="KAF2580998.1"/>
    <property type="molecule type" value="Genomic_DNA"/>
</dbReference>
<dbReference type="InterPro" id="IPR000086">
    <property type="entry name" value="NUDIX_hydrolase_dom"/>
</dbReference>
<dbReference type="InterPro" id="IPR020084">
    <property type="entry name" value="NUDIX_hydrolase_CS"/>
</dbReference>
<comment type="catalytic activity">
    <reaction evidence="2">
        <text>NAD(+) + H2O = beta-nicotinamide D-ribonucleotide + AMP + 2 H(+)</text>
        <dbReference type="Rhea" id="RHEA:11800"/>
        <dbReference type="ChEBI" id="CHEBI:14649"/>
        <dbReference type="ChEBI" id="CHEBI:15377"/>
        <dbReference type="ChEBI" id="CHEBI:15378"/>
        <dbReference type="ChEBI" id="CHEBI:57540"/>
        <dbReference type="ChEBI" id="CHEBI:456215"/>
        <dbReference type="EC" id="3.6.1.22"/>
    </reaction>
</comment>
<comment type="similarity">
    <text evidence="2">Belongs to the Nudix hydrolase family.</text>
</comment>
<name>A0A8S9JG54_BRACR</name>
<dbReference type="GO" id="GO:0051287">
    <property type="term" value="F:NAD binding"/>
    <property type="evidence" value="ECO:0007669"/>
    <property type="project" value="UniProtKB-UniRule"/>
</dbReference>
<dbReference type="EC" id="3.6.1.22" evidence="2"/>
<dbReference type="InterPro" id="IPR003293">
    <property type="entry name" value="Nudix_hydrolase6-like"/>
</dbReference>
<evidence type="ECO:0000256" key="1">
    <source>
        <dbReference type="ARBA" id="ARBA00022801"/>
    </source>
</evidence>
<dbReference type="AlphaFoldDB" id="A0A8S9JG54"/>
<dbReference type="GO" id="GO:0035529">
    <property type="term" value="F:NADH pyrophosphatase activity"/>
    <property type="evidence" value="ECO:0007669"/>
    <property type="project" value="UniProtKB-UniRule"/>
</dbReference>
<organism evidence="4 5">
    <name type="scientific">Brassica cretica</name>
    <name type="common">Mustard</name>
    <dbReference type="NCBI Taxonomy" id="69181"/>
    <lineage>
        <taxon>Eukaryota</taxon>
        <taxon>Viridiplantae</taxon>
        <taxon>Streptophyta</taxon>
        <taxon>Embryophyta</taxon>
        <taxon>Tracheophyta</taxon>
        <taxon>Spermatophyta</taxon>
        <taxon>Magnoliopsida</taxon>
        <taxon>eudicotyledons</taxon>
        <taxon>Gunneridae</taxon>
        <taxon>Pentapetalae</taxon>
        <taxon>rosids</taxon>
        <taxon>malvids</taxon>
        <taxon>Brassicales</taxon>
        <taxon>Brassicaceae</taxon>
        <taxon>Brassiceae</taxon>
        <taxon>Brassica</taxon>
    </lineage>
</organism>
<dbReference type="GO" id="GO:0046872">
    <property type="term" value="F:metal ion binding"/>
    <property type="evidence" value="ECO:0007669"/>
    <property type="project" value="UniProtKB-UniRule"/>
</dbReference>
<comment type="catalytic activity">
    <reaction evidence="2">
        <text>NADH + H2O = reduced beta-nicotinamide D-ribonucleotide + AMP + 2 H(+)</text>
        <dbReference type="Rhea" id="RHEA:48868"/>
        <dbReference type="ChEBI" id="CHEBI:15377"/>
        <dbReference type="ChEBI" id="CHEBI:15378"/>
        <dbReference type="ChEBI" id="CHEBI:57945"/>
        <dbReference type="ChEBI" id="CHEBI:90832"/>
        <dbReference type="ChEBI" id="CHEBI:456215"/>
        <dbReference type="EC" id="3.6.1.22"/>
    </reaction>
</comment>
<feature type="domain" description="Nudix hydrolase" evidence="3">
    <location>
        <begin position="17"/>
        <end position="166"/>
    </location>
</feature>